<gene>
    <name evidence="8" type="ORF">BDW59DRAFT_127214</name>
</gene>
<dbReference type="PANTHER" id="PTHR43772:SF2">
    <property type="entry name" value="PUTATIVE (AFU_ORTHOLOGUE AFUA_2G04480)-RELATED"/>
    <property type="match status" value="1"/>
</dbReference>
<name>A0ABR4HSL9_9EURO</name>
<dbReference type="Pfam" id="PF04616">
    <property type="entry name" value="Glyco_hydro_43"/>
    <property type="match status" value="1"/>
</dbReference>
<dbReference type="PANTHER" id="PTHR43772">
    <property type="entry name" value="ENDO-1,4-BETA-XYLANASE"/>
    <property type="match status" value="1"/>
</dbReference>
<evidence type="ECO:0000256" key="4">
    <source>
        <dbReference type="ARBA" id="ARBA00023277"/>
    </source>
</evidence>
<evidence type="ECO:0000256" key="5">
    <source>
        <dbReference type="ARBA" id="ARBA00023295"/>
    </source>
</evidence>
<keyword evidence="3 6" id="KW-0378">Hydrolase</keyword>
<organism evidence="8 9">
    <name type="scientific">Aspergillus cavernicola</name>
    <dbReference type="NCBI Taxonomy" id="176166"/>
    <lineage>
        <taxon>Eukaryota</taxon>
        <taxon>Fungi</taxon>
        <taxon>Dikarya</taxon>
        <taxon>Ascomycota</taxon>
        <taxon>Pezizomycotina</taxon>
        <taxon>Eurotiomycetes</taxon>
        <taxon>Eurotiomycetidae</taxon>
        <taxon>Eurotiales</taxon>
        <taxon>Aspergillaceae</taxon>
        <taxon>Aspergillus</taxon>
        <taxon>Aspergillus subgen. Nidulantes</taxon>
    </lineage>
</organism>
<dbReference type="InterPro" id="IPR006710">
    <property type="entry name" value="Glyco_hydro_43"/>
</dbReference>
<proteinExistence type="inferred from homology"/>
<keyword evidence="2 7" id="KW-0732">Signal</keyword>
<dbReference type="Gene3D" id="2.115.10.20">
    <property type="entry name" value="Glycosyl hydrolase domain, family 43"/>
    <property type="match status" value="1"/>
</dbReference>
<feature type="signal peptide" evidence="7">
    <location>
        <begin position="1"/>
        <end position="18"/>
    </location>
</feature>
<sequence>MGPILQSVLLLLLPSVSALDQIPLFKEDNNNNYAGNPVIPGWYADPEARIFNNRYWVYPTYSAAYEDQTFFDAFSSPDLLDWTKHSSILTFSGIPWSTNRAAWAPSVARRRRPTNSNLEPPIDNVDDGEDNGSDYDYFMYFSAGDGAGIGVAKSTTGRPDGPFVDALGEPLVPETVFGAEAIDAQLFQDDADDSVWLYYGGWSHAIVVEMNEDMVSLKGEYLEITPEGYVEGPWMLKRNGVYYFMFSVGGWGDNSYGVSYVTGPSPTGPFSSTPTKILSGNDNVGGGTGHHSVFSPDDENYYIVYHRRYLNDTARDHRVVCIDRMEFDEEGNILPVNITTIGVQGRPLL</sequence>
<dbReference type="GO" id="GO:0016787">
    <property type="term" value="F:hydrolase activity"/>
    <property type="evidence" value="ECO:0007669"/>
    <property type="project" value="UniProtKB-KW"/>
</dbReference>
<comment type="caution">
    <text evidence="8">The sequence shown here is derived from an EMBL/GenBank/DDBJ whole genome shotgun (WGS) entry which is preliminary data.</text>
</comment>
<dbReference type="SUPFAM" id="SSF75005">
    <property type="entry name" value="Arabinanase/levansucrase/invertase"/>
    <property type="match status" value="1"/>
</dbReference>
<evidence type="ECO:0000256" key="2">
    <source>
        <dbReference type="ARBA" id="ARBA00022729"/>
    </source>
</evidence>
<reference evidence="8 9" key="1">
    <citation type="submission" date="2024-07" db="EMBL/GenBank/DDBJ databases">
        <title>Section-level genome sequencing and comparative genomics of Aspergillus sections Usti and Cavernicolus.</title>
        <authorList>
            <consortium name="Lawrence Berkeley National Laboratory"/>
            <person name="Nybo J.L."/>
            <person name="Vesth T.C."/>
            <person name="Theobald S."/>
            <person name="Frisvad J.C."/>
            <person name="Larsen T.O."/>
            <person name="Kjaerboelling I."/>
            <person name="Rothschild-Mancinelli K."/>
            <person name="Lyhne E.K."/>
            <person name="Kogle M.E."/>
            <person name="Barry K."/>
            <person name="Clum A."/>
            <person name="Na H."/>
            <person name="Ledsgaard L."/>
            <person name="Lin J."/>
            <person name="Lipzen A."/>
            <person name="Kuo A."/>
            <person name="Riley R."/>
            <person name="Mondo S."/>
            <person name="LaButti K."/>
            <person name="Haridas S."/>
            <person name="Pangalinan J."/>
            <person name="Salamov A.A."/>
            <person name="Simmons B.A."/>
            <person name="Magnuson J.K."/>
            <person name="Chen J."/>
            <person name="Drula E."/>
            <person name="Henrissat B."/>
            <person name="Wiebenga A."/>
            <person name="Lubbers R.J."/>
            <person name="Gomes A.C."/>
            <person name="Makela M.R."/>
            <person name="Stajich J."/>
            <person name="Grigoriev I.V."/>
            <person name="Mortensen U.H."/>
            <person name="De vries R.P."/>
            <person name="Baker S.E."/>
            <person name="Andersen M.R."/>
        </authorList>
    </citation>
    <scope>NUCLEOTIDE SEQUENCE [LARGE SCALE GENOMIC DNA]</scope>
    <source>
        <strain evidence="8 9">CBS 600.67</strain>
    </source>
</reference>
<accession>A0ABR4HSL9</accession>
<dbReference type="InterPro" id="IPR023296">
    <property type="entry name" value="Glyco_hydro_beta-prop_sf"/>
</dbReference>
<feature type="chain" id="PRO_5047129391" evidence="7">
    <location>
        <begin position="19"/>
        <end position="349"/>
    </location>
</feature>
<evidence type="ECO:0000256" key="3">
    <source>
        <dbReference type="ARBA" id="ARBA00022801"/>
    </source>
</evidence>
<dbReference type="InterPro" id="IPR052176">
    <property type="entry name" value="Glycosyl_Hydrlase_43_Enz"/>
</dbReference>
<evidence type="ECO:0000313" key="8">
    <source>
        <dbReference type="EMBL" id="KAL2818476.1"/>
    </source>
</evidence>
<keyword evidence="5 6" id="KW-0326">Glycosidase</keyword>
<comment type="similarity">
    <text evidence="1 6">Belongs to the glycosyl hydrolase 43 family.</text>
</comment>
<protein>
    <submittedName>
        <fullName evidence="8">Glycosyl hydrolase</fullName>
    </submittedName>
</protein>
<evidence type="ECO:0000256" key="7">
    <source>
        <dbReference type="SAM" id="SignalP"/>
    </source>
</evidence>
<dbReference type="EMBL" id="JBFXLS010000083">
    <property type="protein sequence ID" value="KAL2818476.1"/>
    <property type="molecule type" value="Genomic_DNA"/>
</dbReference>
<evidence type="ECO:0000256" key="6">
    <source>
        <dbReference type="RuleBase" id="RU361187"/>
    </source>
</evidence>
<dbReference type="CDD" id="cd18827">
    <property type="entry name" value="GH43_XlnD-like"/>
    <property type="match status" value="1"/>
</dbReference>
<keyword evidence="9" id="KW-1185">Reference proteome</keyword>
<evidence type="ECO:0000256" key="1">
    <source>
        <dbReference type="ARBA" id="ARBA00009865"/>
    </source>
</evidence>
<dbReference type="Proteomes" id="UP001610335">
    <property type="component" value="Unassembled WGS sequence"/>
</dbReference>
<keyword evidence="4" id="KW-0119">Carbohydrate metabolism</keyword>
<evidence type="ECO:0000313" key="9">
    <source>
        <dbReference type="Proteomes" id="UP001610335"/>
    </source>
</evidence>